<name>A0A2R5FEJ0_NOSCO</name>
<accession>A0A2R5FEJ0</accession>
<dbReference type="Gene3D" id="2.60.120.200">
    <property type="match status" value="1"/>
</dbReference>
<feature type="chain" id="PRO_5015308975" evidence="3">
    <location>
        <begin position="30"/>
        <end position="517"/>
    </location>
</feature>
<dbReference type="AlphaFoldDB" id="A0A2R5FEJ0"/>
<gene>
    <name evidence="5" type="ORF">NIES4072_00510</name>
</gene>
<evidence type="ECO:0000313" key="5">
    <source>
        <dbReference type="EMBL" id="GBG16405.1"/>
    </source>
</evidence>
<evidence type="ECO:0000256" key="1">
    <source>
        <dbReference type="ARBA" id="ARBA00022729"/>
    </source>
</evidence>
<sequence>MQFIKRLGKQLGFVILIGSAVFSASSASAQVSELPKEETIFINTDLIINSAYLQSRFSGQSSLKLLSIGGIHRSPLNDANIDETEGRVIYDTFKNNYGNGYDVGGSTFEAGTSPFTNGTEIFGIFRNPRRELIFGIIPGVLPNPPALKLNESTNYGRCFFANCVLFHYGYAVKVQFRGTLNPSFYKSTFTIGDSNGTTSLSQRNSMVSPEIEPNPPGANFIPPEDTPDEFLVVFSQQTNPRQPNVAITNWTEFPIKRGQTPRLRFTNSESNFDPITVSNTRVLRSATKIPLEQLTAADLPPTPEVGFVEFSEANGIVLPGQTRDAVTLTDIPVTGTPILDRIASFNGTSDFIEIPNNENLNFGTGDLSISAWVKTTSTSGIEVILDKRVETTGPVQGYSLSNFNGNLLLQLADGVGNQFTNYVSNISISDGNWHHVAVTVDRDQPDGGRWYLDGVEVVGERFNPTRRGSLSNSKPLVIGRRSDSPSPGFFKGEIGRVRLDKRVLSSQEIQAIAANRP</sequence>
<reference evidence="5 6" key="1">
    <citation type="submission" date="2017-06" db="EMBL/GenBank/DDBJ databases">
        <title>Genome sequencing of cyanobaciteial culture collection at National Institute for Environmental Studies (NIES).</title>
        <authorList>
            <person name="Hirose Y."/>
            <person name="Shimura Y."/>
            <person name="Fujisawa T."/>
            <person name="Nakamura Y."/>
            <person name="Kawachi M."/>
        </authorList>
    </citation>
    <scope>NUCLEOTIDE SEQUENCE [LARGE SCALE GENOMIC DNA]</scope>
    <source>
        <strain evidence="5 6">NIES-4072</strain>
    </source>
</reference>
<dbReference type="OrthoDB" id="463714at2"/>
<dbReference type="CDD" id="cd00110">
    <property type="entry name" value="LamG"/>
    <property type="match status" value="1"/>
</dbReference>
<dbReference type="Pfam" id="PF13385">
    <property type="entry name" value="Laminin_G_3"/>
    <property type="match status" value="1"/>
</dbReference>
<proteinExistence type="predicted"/>
<evidence type="ECO:0000259" key="4">
    <source>
        <dbReference type="PROSITE" id="PS50025"/>
    </source>
</evidence>
<dbReference type="InterPro" id="IPR001791">
    <property type="entry name" value="Laminin_G"/>
</dbReference>
<dbReference type="Proteomes" id="UP000245124">
    <property type="component" value="Unassembled WGS sequence"/>
</dbReference>
<keyword evidence="1 3" id="KW-0732">Signal</keyword>
<evidence type="ECO:0000313" key="6">
    <source>
        <dbReference type="Proteomes" id="UP000245124"/>
    </source>
</evidence>
<dbReference type="PROSITE" id="PS50025">
    <property type="entry name" value="LAM_G_DOMAIN"/>
    <property type="match status" value="1"/>
</dbReference>
<keyword evidence="2" id="KW-1015">Disulfide bond</keyword>
<evidence type="ECO:0000256" key="2">
    <source>
        <dbReference type="ARBA" id="ARBA00023157"/>
    </source>
</evidence>
<evidence type="ECO:0000256" key="3">
    <source>
        <dbReference type="SAM" id="SignalP"/>
    </source>
</evidence>
<dbReference type="SMART" id="SM00560">
    <property type="entry name" value="LamGL"/>
    <property type="match status" value="1"/>
</dbReference>
<dbReference type="SUPFAM" id="SSF49899">
    <property type="entry name" value="Concanavalin A-like lectins/glucanases"/>
    <property type="match status" value="1"/>
</dbReference>
<dbReference type="InterPro" id="IPR013320">
    <property type="entry name" value="ConA-like_dom_sf"/>
</dbReference>
<keyword evidence="6" id="KW-1185">Reference proteome</keyword>
<dbReference type="InterPro" id="IPR006558">
    <property type="entry name" value="LamG-like"/>
</dbReference>
<dbReference type="EMBL" id="BDUD01000001">
    <property type="protein sequence ID" value="GBG16405.1"/>
    <property type="molecule type" value="Genomic_DNA"/>
</dbReference>
<feature type="signal peptide" evidence="3">
    <location>
        <begin position="1"/>
        <end position="29"/>
    </location>
</feature>
<protein>
    <submittedName>
        <fullName evidence="5">Thrombospondin N-terminal-like domain protein</fullName>
    </submittedName>
</protein>
<dbReference type="RefSeq" id="WP_109006778.1">
    <property type="nucleotide sequence ID" value="NZ_BDUD01000001.1"/>
</dbReference>
<feature type="domain" description="Laminin G" evidence="4">
    <location>
        <begin position="341"/>
        <end position="517"/>
    </location>
</feature>
<organism evidence="5 6">
    <name type="scientific">Nostoc commune NIES-4072</name>
    <dbReference type="NCBI Taxonomy" id="2005467"/>
    <lineage>
        <taxon>Bacteria</taxon>
        <taxon>Bacillati</taxon>
        <taxon>Cyanobacteriota</taxon>
        <taxon>Cyanophyceae</taxon>
        <taxon>Nostocales</taxon>
        <taxon>Nostocaceae</taxon>
        <taxon>Nostoc</taxon>
    </lineage>
</organism>
<comment type="caution">
    <text evidence="5">The sequence shown here is derived from an EMBL/GenBank/DDBJ whole genome shotgun (WGS) entry which is preliminary data.</text>
</comment>